<keyword evidence="3" id="KW-0677">Repeat</keyword>
<feature type="region of interest" description="Disordered" evidence="5">
    <location>
        <begin position="722"/>
        <end position="749"/>
    </location>
</feature>
<feature type="compositionally biased region" description="Basic and acidic residues" evidence="5">
    <location>
        <begin position="1258"/>
        <end position="1273"/>
    </location>
</feature>
<dbReference type="SUPFAM" id="SSF48371">
    <property type="entry name" value="ARM repeat"/>
    <property type="match status" value="2"/>
</dbReference>
<evidence type="ECO:0000256" key="1">
    <source>
        <dbReference type="ARBA" id="ARBA00004496"/>
    </source>
</evidence>
<comment type="caution">
    <text evidence="8">The sequence shown here is derived from an EMBL/GenBank/DDBJ whole genome shotgun (WGS) entry which is preliminary data.</text>
</comment>
<dbReference type="GO" id="GO:0000502">
    <property type="term" value="C:proteasome complex"/>
    <property type="evidence" value="ECO:0007669"/>
    <property type="project" value="UniProtKB-KW"/>
</dbReference>
<feature type="region of interest" description="Disordered" evidence="5">
    <location>
        <begin position="1405"/>
        <end position="1429"/>
    </location>
</feature>
<keyword evidence="4" id="KW-0647">Proteasome</keyword>
<name>A0A836BSP6_9CHLO</name>
<sequence>MASAGGAPGAPEPPATAAEEVAGLDRVLTRLAVTDDDKLEKVLQRLIPAVVGQLKSPHDATRKKVLEILSHVNKRLKVLPSLPLPLGELVGMYTADTPPGCTAAAYGMVRNFALVYAEMAAERAPGAERLAALPGLLTGISRRPAAHQAILLRIASSALEFVPPPPVGGGSGGGPIPGLPPSTTGTAAAAAAAAATAAAAAAAATPPPASPGGAAGGDAATEGGAEGAADGAAAGSGQEAAPPAAVESAAAALLRTKYPYLADEADREVFLSYGLKLMLYAPRTSRAPATPLAAGQAAAAGPAAAAAAAAAAAPPPPPGLSVADAKAIEEKGAPSADLVAKRKLGLLNLVAAAAAIGGPPPPPLPVAALLPLLLAAAVDPAEAVSRRAEELLKRSAALDSGRPAADLESPALVRRLLSLFHGGGTQLFYDGPGAGAAGAAGDAVATPAGPGLRSRLAAVFCRSVVFANTFPASLLTIQECVMPPQLPPPAAAAGAGGGAAAVPVQQAQQSYTGVYGRLRQQGLELCVWVFKHAARHQLKAMGPVVLQGLLDTLDATAAPPGAPMDTNSMTLRGFAYQAIGSLAQRVPELLRPRIDIARRFFTALSDEPPGVRAAVAEATGALSRAFVVAGGAGGQAADAPAAESDSSTGVDTPSGRVRTAELDELLLESVRSSKDAVRSAAVQWACRLFPFAHVPARWVCVLAAGDNKHEIREAALRGLSPPGAPASAAAATTGATGTPAAAAPKASGAGAGALPSLPTLLRYVRARLPRLRSAADPLAALPLPPRSCLALIALLRACRHATAATAAPNGGGAEAMDLDAADGDDQATSGSGSDLDPDLRPQDPASVLSAYACALEAGMCRVEGSSEVAAAALEALLEAAAEDAAGVLGRRYAPRAAWLRGFLAHTDARARTAAAKLLAGHVAPALPDAQKELLCGLCLQVVTATAAGSAKQEEAEGCMLAVGLLLARADAPGGPAISPAGAFAAVNTLTAVLCGPTGDAAAAEKAAAAASAAAGGDAKAPAAGSLVPILRATAALALSYSCAVRLQPALLAAAASDGAAAAASPAAGGGAAMEVDDKPAAEAGGAAASGSTGSGSDASVVLDLVTDRILDLVSDKDAKVASRAAAAAGFLAGGWAGSWDPAAAVGSAATKGPTANGGFAMVGGYSGRLLEGLFATASNKSEDVQFAVGEALAWAFGGVPLPPSALLRANFTSLADSLTARGEAEAEAEAAAAKSAAADGGEPEAKEARVEAAAAADGAKEGGAEGAAAKEEGVEAGVPAPSPAQQAVVGRLLGELVTSPRGEVRCAGAVWLVSLLGFCEGAPALRGEALPKIQEALGGLLGDPNDLTQEMASRGVSLVYRLGDEKVREQLVGSLVAVLQGGGAGGGAGRPVKLTGDTQIFEEGALGSAPGGGSGGAGGSSSSSTSAGSGGGLSTYKELCALATDLGQPDLIYRFMDLAHHAAALNSKRGAAFGFAGIARMAAQGGGAPGAALTKHLAALVPKLFRYTHDPNPKVAEAMAAIWRSLVDDPRATLEAHFPAVMSDLLKEMGGRLWRNRQAAAGALAELLQGRRWPELAPYFAQIWSMTLRGMDDIKDSVRRAALALARTVRGLTLRLADPAHTPPKDCAAAVAVVLPILLEQGLTSSVVEVRALSVEVLGLAAKAAPPSALRPLLGALVPALLEALSSLEDVRLNYVEQHAERLGLDSERLEGARVAAARASPLGDTLDLAARLADGPSLEALVPALVGAVKRGVGLNTKVGTARFIRSMATRPGALGGGGGPGGPEPLLRAHAGPLLRALSNAVRNTERSGTVRKAYASAAAAVVRHAGDKRADKFVMESLAWYTNPDADVDSRLSGGLLLRELLRSAPDLVRPHDAQVLPAAFGAKMDEDKEVAGAWEEIWEEGVSSEPAALRLYGGEICTTLVEMLGGQQWGRKKAAAEAAVAMTKIAPDALGKHSQRLASSLLAELAVGRLWEGKEALLAAAAAVAAADPAALAEAPGHGAVVAALLAAAGRKKASYRTAALSALEPLLAALPSDHYAPVAALLLPSVRGHCEASASTPAASTPPAEAAAGGDAGGGGGAGAEEEPEKPLPLAECLACLAAGFAKVGSGGGGSGPAAAEAVAAAAPELAEAVRGVLAATLPWQSKLPAANAAAAVAQRCSSAGVPAPACAALMGPLLPPLLASAADHKVQQFRLACLAAMSAIATAAGTATGTGTAVSGGTAAGWSEADRATLLPAAAAGLAALAEADKSAAVAAAAMDLKSALDRAAAGDDGAAGGGGRDVEMSG</sequence>
<feature type="domain" description="Proteasome adapter and scaffold protein ECM29 HEAT-repeat" evidence="7">
    <location>
        <begin position="1670"/>
        <end position="1844"/>
    </location>
</feature>
<dbReference type="Proteomes" id="UP000612055">
    <property type="component" value="Unassembled WGS sequence"/>
</dbReference>
<evidence type="ECO:0000256" key="5">
    <source>
        <dbReference type="SAM" id="MobiDB-lite"/>
    </source>
</evidence>
<feature type="compositionally biased region" description="Gly residues" evidence="5">
    <location>
        <begin position="1409"/>
        <end position="1419"/>
    </location>
</feature>
<evidence type="ECO:0000313" key="9">
    <source>
        <dbReference type="Proteomes" id="UP000612055"/>
    </source>
</evidence>
<feature type="region of interest" description="Disordered" evidence="5">
    <location>
        <begin position="2057"/>
        <end position="2089"/>
    </location>
</feature>
<dbReference type="GO" id="GO:0036503">
    <property type="term" value="P:ERAD pathway"/>
    <property type="evidence" value="ECO:0007669"/>
    <property type="project" value="TreeGrafter"/>
</dbReference>
<feature type="domain" description="Proteasome component Ecm29 N-terminal" evidence="6">
    <location>
        <begin position="24"/>
        <end position="165"/>
    </location>
</feature>
<feature type="domain" description="Proteasome component Ecm29 N-terminal" evidence="6">
    <location>
        <begin position="253"/>
        <end position="703"/>
    </location>
</feature>
<feature type="region of interest" description="Disordered" evidence="5">
    <location>
        <begin position="165"/>
        <end position="184"/>
    </location>
</feature>
<dbReference type="InterPro" id="IPR016024">
    <property type="entry name" value="ARM-type_fold"/>
</dbReference>
<evidence type="ECO:0000313" key="8">
    <source>
        <dbReference type="EMBL" id="KAG2487332.1"/>
    </source>
</evidence>
<dbReference type="Gene3D" id="1.25.10.10">
    <property type="entry name" value="Leucine-rich Repeat Variant"/>
    <property type="match status" value="2"/>
</dbReference>
<feature type="compositionally biased region" description="Gly residues" evidence="5">
    <location>
        <begin position="2075"/>
        <end position="2084"/>
    </location>
</feature>
<evidence type="ECO:0000256" key="2">
    <source>
        <dbReference type="ARBA" id="ARBA00022490"/>
    </source>
</evidence>
<proteinExistence type="predicted"/>
<feature type="compositionally biased region" description="Low complexity" evidence="5">
    <location>
        <begin position="217"/>
        <end position="240"/>
    </location>
</feature>
<dbReference type="Pfam" id="PF24492">
    <property type="entry name" value="HEAT_ECM29"/>
    <property type="match status" value="1"/>
</dbReference>
<dbReference type="PANTHER" id="PTHR23346:SF19">
    <property type="entry name" value="PROTEASOME ADAPTER AND SCAFFOLD PROTEIN ECM29"/>
    <property type="match status" value="1"/>
</dbReference>
<evidence type="ECO:0000256" key="3">
    <source>
        <dbReference type="ARBA" id="ARBA00022737"/>
    </source>
</evidence>
<feature type="compositionally biased region" description="Acidic residues" evidence="5">
    <location>
        <begin position="816"/>
        <end position="825"/>
    </location>
</feature>
<accession>A0A836BSP6</accession>
<dbReference type="InterPro" id="IPR024372">
    <property type="entry name" value="Ecm29_N"/>
</dbReference>
<dbReference type="GO" id="GO:0005634">
    <property type="term" value="C:nucleus"/>
    <property type="evidence" value="ECO:0007669"/>
    <property type="project" value="TreeGrafter"/>
</dbReference>
<gene>
    <name evidence="8" type="ORF">HYH03_014048</name>
</gene>
<feature type="compositionally biased region" description="Low complexity" evidence="5">
    <location>
        <begin position="2057"/>
        <end position="2074"/>
    </location>
</feature>
<keyword evidence="2" id="KW-0963">Cytoplasm</keyword>
<dbReference type="GO" id="GO:0060090">
    <property type="term" value="F:molecular adaptor activity"/>
    <property type="evidence" value="ECO:0007669"/>
    <property type="project" value="InterPro"/>
</dbReference>
<dbReference type="OrthoDB" id="16066at2759"/>
<dbReference type="PANTHER" id="PTHR23346">
    <property type="entry name" value="TRANSLATIONAL ACTIVATOR GCN1-RELATED"/>
    <property type="match status" value="1"/>
</dbReference>
<feature type="region of interest" description="Disordered" evidence="5">
    <location>
        <begin position="204"/>
        <end position="240"/>
    </location>
</feature>
<dbReference type="EMBL" id="JAEHOE010000098">
    <property type="protein sequence ID" value="KAG2487332.1"/>
    <property type="molecule type" value="Genomic_DNA"/>
</dbReference>
<feature type="region of interest" description="Disordered" evidence="5">
    <location>
        <begin position="1230"/>
        <end position="1281"/>
    </location>
</feature>
<dbReference type="GO" id="GO:0043248">
    <property type="term" value="P:proteasome assembly"/>
    <property type="evidence" value="ECO:0007669"/>
    <property type="project" value="InterPro"/>
</dbReference>
<dbReference type="Pfam" id="PF13001">
    <property type="entry name" value="ECM29_N"/>
    <property type="match status" value="2"/>
</dbReference>
<dbReference type="InterPro" id="IPR011989">
    <property type="entry name" value="ARM-like"/>
</dbReference>
<feature type="region of interest" description="Disordered" evidence="5">
    <location>
        <begin position="806"/>
        <end position="840"/>
    </location>
</feature>
<evidence type="ECO:0000259" key="7">
    <source>
        <dbReference type="Pfam" id="PF24492"/>
    </source>
</evidence>
<protein>
    <submittedName>
        <fullName evidence="8">Uncharacterized protein</fullName>
    </submittedName>
</protein>
<dbReference type="InterPro" id="IPR055443">
    <property type="entry name" value="HEAT_ECM29"/>
</dbReference>
<keyword evidence="9" id="KW-1185">Reference proteome</keyword>
<dbReference type="GO" id="GO:0005737">
    <property type="term" value="C:cytoplasm"/>
    <property type="evidence" value="ECO:0007669"/>
    <property type="project" value="UniProtKB-SubCell"/>
</dbReference>
<evidence type="ECO:0000256" key="4">
    <source>
        <dbReference type="ARBA" id="ARBA00022942"/>
    </source>
</evidence>
<evidence type="ECO:0000259" key="6">
    <source>
        <dbReference type="Pfam" id="PF13001"/>
    </source>
</evidence>
<reference evidence="8" key="1">
    <citation type="journal article" date="2020" name="bioRxiv">
        <title>Comparative genomics of Chlamydomonas.</title>
        <authorList>
            <person name="Craig R.J."/>
            <person name="Hasan A.R."/>
            <person name="Ness R.W."/>
            <person name="Keightley P.D."/>
        </authorList>
    </citation>
    <scope>NUCLEOTIDE SEQUENCE</scope>
    <source>
        <strain evidence="8">CCAP 11/70</strain>
    </source>
</reference>
<organism evidence="8 9">
    <name type="scientific">Edaphochlamys debaryana</name>
    <dbReference type="NCBI Taxonomy" id="47281"/>
    <lineage>
        <taxon>Eukaryota</taxon>
        <taxon>Viridiplantae</taxon>
        <taxon>Chlorophyta</taxon>
        <taxon>core chlorophytes</taxon>
        <taxon>Chlorophyceae</taxon>
        <taxon>CS clade</taxon>
        <taxon>Chlamydomonadales</taxon>
        <taxon>Chlamydomonadales incertae sedis</taxon>
        <taxon>Edaphochlamys</taxon>
    </lineage>
</organism>
<feature type="compositionally biased region" description="Low complexity" evidence="5">
    <location>
        <begin position="1230"/>
        <end position="1240"/>
    </location>
</feature>
<comment type="subcellular location">
    <subcellularLocation>
        <location evidence="1">Cytoplasm</location>
    </subcellularLocation>
</comment>